<name>A0A6L5X6Q5_9FIRM</name>
<accession>A0A6L5X6Q5</accession>
<comment type="pathway">
    <text evidence="1">Amino-acid biosynthesis; L-cysteine biosynthesis; L-cysteine from L-serine: step 1/2.</text>
</comment>
<dbReference type="CDD" id="cd03354">
    <property type="entry name" value="LbH_SAT"/>
    <property type="match status" value="1"/>
</dbReference>
<dbReference type="PANTHER" id="PTHR42811">
    <property type="entry name" value="SERINE ACETYLTRANSFERASE"/>
    <property type="match status" value="1"/>
</dbReference>
<dbReference type="Gene3D" id="1.10.3130.10">
    <property type="entry name" value="serine acetyltransferase, domain 1"/>
    <property type="match status" value="1"/>
</dbReference>
<evidence type="ECO:0000256" key="4">
    <source>
        <dbReference type="ARBA" id="ARBA00023315"/>
    </source>
</evidence>
<dbReference type="GO" id="GO:0016746">
    <property type="term" value="F:acyltransferase activity"/>
    <property type="evidence" value="ECO:0007669"/>
    <property type="project" value="UniProtKB-KW"/>
</dbReference>
<reference evidence="5 6" key="1">
    <citation type="submission" date="2019-08" db="EMBL/GenBank/DDBJ databases">
        <title>In-depth cultivation of the pig gut microbiome towards novel bacterial diversity and tailored functional studies.</title>
        <authorList>
            <person name="Wylensek D."/>
            <person name="Hitch T.C.A."/>
            <person name="Clavel T."/>
        </authorList>
    </citation>
    <scope>NUCLEOTIDE SEQUENCE [LARGE SCALE GENOMIC DNA]</scope>
    <source>
        <strain evidence="5 6">Oil+RF-744-WCA-WT-11</strain>
    </source>
</reference>
<dbReference type="EMBL" id="VULZ01000008">
    <property type="protein sequence ID" value="MSS15098.1"/>
    <property type="molecule type" value="Genomic_DNA"/>
</dbReference>
<sequence>MKDEAAQVVRTILDDYQGGRAIDKISSAQAPNRDVVIRILHELFQVIYPGYYRDPNNKGRVYNVEAQISTVVDDVIINLEEQVEIALRYTNEFTGRSGKELRAESQKIAIEFVRRIPKIREYLDTDLQAILDGDPAAYSKSEIILSYPGMYAITVYRCAHELYKLHVPMIPRILSEHAHSKTGVDIHPGATIGKYFMIDHATGVVVGETTIIGEHAKIYQGVTIGALSTRLGQKLQGRKRHPTIEDNVTIYSGASILGGETIIGHDAVIGGNCFITASVPPYTKVNVKNQEMVLNQGKGVPEKVEAEDSGWFYVI</sequence>
<dbReference type="InterPro" id="IPR011004">
    <property type="entry name" value="Trimer_LpxA-like_sf"/>
</dbReference>
<evidence type="ECO:0000256" key="3">
    <source>
        <dbReference type="ARBA" id="ARBA00022679"/>
    </source>
</evidence>
<dbReference type="Proteomes" id="UP000481852">
    <property type="component" value="Unassembled WGS sequence"/>
</dbReference>
<dbReference type="GO" id="GO:0008652">
    <property type="term" value="P:amino acid biosynthetic process"/>
    <property type="evidence" value="ECO:0007669"/>
    <property type="project" value="UniProtKB-KW"/>
</dbReference>
<dbReference type="InterPro" id="IPR045304">
    <property type="entry name" value="LbH_SAT"/>
</dbReference>
<evidence type="ECO:0000256" key="1">
    <source>
        <dbReference type="ARBA" id="ARBA00004876"/>
    </source>
</evidence>
<keyword evidence="2" id="KW-0028">Amino-acid biosynthesis</keyword>
<dbReference type="Gene3D" id="2.160.10.10">
    <property type="entry name" value="Hexapeptide repeat proteins"/>
    <property type="match status" value="1"/>
</dbReference>
<organism evidence="5 6">
    <name type="scientific">Porcincola intestinalis</name>
    <dbReference type="NCBI Taxonomy" id="2606632"/>
    <lineage>
        <taxon>Bacteria</taxon>
        <taxon>Bacillati</taxon>
        <taxon>Bacillota</taxon>
        <taxon>Clostridia</taxon>
        <taxon>Lachnospirales</taxon>
        <taxon>Lachnospiraceae</taxon>
        <taxon>Porcincola</taxon>
    </lineage>
</organism>
<dbReference type="InterPro" id="IPR042122">
    <property type="entry name" value="Ser_AcTrfase_N_sf"/>
</dbReference>
<comment type="caution">
    <text evidence="5">The sequence shown here is derived from an EMBL/GenBank/DDBJ whole genome shotgun (WGS) entry which is preliminary data.</text>
</comment>
<dbReference type="AlphaFoldDB" id="A0A6L5X6Q5"/>
<evidence type="ECO:0000313" key="6">
    <source>
        <dbReference type="Proteomes" id="UP000481852"/>
    </source>
</evidence>
<protein>
    <submittedName>
        <fullName evidence="5">Serine acetyltransferase</fullName>
    </submittedName>
</protein>
<keyword evidence="4" id="KW-0012">Acyltransferase</keyword>
<evidence type="ECO:0000256" key="2">
    <source>
        <dbReference type="ARBA" id="ARBA00022605"/>
    </source>
</evidence>
<dbReference type="SUPFAM" id="SSF51161">
    <property type="entry name" value="Trimeric LpxA-like enzymes"/>
    <property type="match status" value="1"/>
</dbReference>
<gene>
    <name evidence="5" type="ORF">FYJ35_08630</name>
</gene>
<keyword evidence="3 5" id="KW-0808">Transferase</keyword>
<keyword evidence="6" id="KW-1185">Reference proteome</keyword>
<evidence type="ECO:0000313" key="5">
    <source>
        <dbReference type="EMBL" id="MSS15098.1"/>
    </source>
</evidence>
<proteinExistence type="predicted"/>